<dbReference type="AlphaFoldDB" id="A0AAP5L2X7"/>
<reference evidence="3" key="1">
    <citation type="submission" date="2022-11" db="EMBL/GenBank/DDBJ databases">
        <title>WGS-based characterization of Bacillus cereus isolated from food &amp; feed additives.</title>
        <authorList>
            <person name="Bogaerts B."/>
            <person name="Fraiture M.-A."/>
            <person name="Roosens N.H.C."/>
            <person name="De Keersmaecker S.C.J."/>
            <person name="Vanneste K."/>
        </authorList>
    </citation>
    <scope>NUCLEOTIDE SEQUENCE</scope>
    <source>
        <strain evidence="3">74.2</strain>
    </source>
</reference>
<dbReference type="Proteomes" id="UP001174229">
    <property type="component" value="Unassembled WGS sequence"/>
</dbReference>
<dbReference type="PANTHER" id="PTHR22916">
    <property type="entry name" value="GLYCOSYLTRANSFERASE"/>
    <property type="match status" value="1"/>
</dbReference>
<organism evidence="3 4">
    <name type="scientific">Bacillus pacificus</name>
    <dbReference type="NCBI Taxonomy" id="2026187"/>
    <lineage>
        <taxon>Bacteria</taxon>
        <taxon>Bacillati</taxon>
        <taxon>Bacillota</taxon>
        <taxon>Bacilli</taxon>
        <taxon>Bacillales</taxon>
        <taxon>Bacillaceae</taxon>
        <taxon>Bacillus</taxon>
        <taxon>Bacillus cereus group</taxon>
    </lineage>
</organism>
<dbReference type="Gene3D" id="3.90.550.10">
    <property type="entry name" value="Spore Coat Polysaccharide Biosynthesis Protein SpsA, Chain A"/>
    <property type="match status" value="1"/>
</dbReference>
<feature type="domain" description="Glycosyltransferase 2-like" evidence="2">
    <location>
        <begin position="12"/>
        <end position="124"/>
    </location>
</feature>
<dbReference type="GO" id="GO:0016758">
    <property type="term" value="F:hexosyltransferase activity"/>
    <property type="evidence" value="ECO:0007669"/>
    <property type="project" value="UniProtKB-ARBA"/>
</dbReference>
<dbReference type="Pfam" id="PF00535">
    <property type="entry name" value="Glycos_transf_2"/>
    <property type="match status" value="1"/>
</dbReference>
<protein>
    <submittedName>
        <fullName evidence="3">Glycosyltransferase family 2 protein</fullName>
    </submittedName>
</protein>
<evidence type="ECO:0000259" key="2">
    <source>
        <dbReference type="Pfam" id="PF00535"/>
    </source>
</evidence>
<accession>A0AAP5L2X7</accession>
<dbReference type="SUPFAM" id="SSF53448">
    <property type="entry name" value="Nucleotide-diphospho-sugar transferases"/>
    <property type="match status" value="1"/>
</dbReference>
<dbReference type="PANTHER" id="PTHR22916:SF3">
    <property type="entry name" value="UDP-GLCNAC:BETAGAL BETA-1,3-N-ACETYLGLUCOSAMINYLTRANSFERASE-LIKE PROTEIN 1"/>
    <property type="match status" value="1"/>
</dbReference>
<evidence type="ECO:0000313" key="4">
    <source>
        <dbReference type="Proteomes" id="UP001174229"/>
    </source>
</evidence>
<dbReference type="FunFam" id="3.90.550.10:FF:000130">
    <property type="entry name" value="Family 2 glycosyl transferase"/>
    <property type="match status" value="1"/>
</dbReference>
<proteinExistence type="inferred from homology"/>
<dbReference type="RefSeq" id="WP_000606280.1">
    <property type="nucleotide sequence ID" value="NZ_CP099450.1"/>
</dbReference>
<dbReference type="InterPro" id="IPR001173">
    <property type="entry name" value="Glyco_trans_2-like"/>
</dbReference>
<dbReference type="InterPro" id="IPR029044">
    <property type="entry name" value="Nucleotide-diphossugar_trans"/>
</dbReference>
<evidence type="ECO:0000256" key="1">
    <source>
        <dbReference type="ARBA" id="ARBA00006739"/>
    </source>
</evidence>
<sequence length="251" mass="28997">MINANRKDVLVSIITPVYNSEEYIGDTIKSVLSQTHENWEMFIADDCSQDSTAEVISQFKDERIKYFKLDENAGAAVARNKALEKANGNFIAFLDADDMWKPDKLQKQLEFMIKDNIGFSFTGYEILKEEENKVIKVPSQLNYSQFMKNTIIGTLTVMINVDIVGEVRLVNVKKDHDSMTWAKILREGNLAYGLDESLAYYRKVEGSISNDKFKAAKNHWNNCRNIEKLSLPKCLYYFFFYGINAVKKHYF</sequence>
<name>A0AAP5L2X7_9BACI</name>
<comment type="caution">
    <text evidence="3">The sequence shown here is derived from an EMBL/GenBank/DDBJ whole genome shotgun (WGS) entry which is preliminary data.</text>
</comment>
<dbReference type="CDD" id="cd00761">
    <property type="entry name" value="Glyco_tranf_GTA_type"/>
    <property type="match status" value="1"/>
</dbReference>
<evidence type="ECO:0000313" key="3">
    <source>
        <dbReference type="EMBL" id="MDK7391940.1"/>
    </source>
</evidence>
<comment type="similarity">
    <text evidence="1">Belongs to the glycosyltransferase 2 family.</text>
</comment>
<dbReference type="EMBL" id="JAPNPE010000003">
    <property type="protein sequence ID" value="MDK7391940.1"/>
    <property type="molecule type" value="Genomic_DNA"/>
</dbReference>
<gene>
    <name evidence="3" type="ORF">OWO78_10855</name>
</gene>